<evidence type="ECO:0000256" key="6">
    <source>
        <dbReference type="ARBA" id="ARBA00023196"/>
    </source>
</evidence>
<keyword evidence="4" id="KW-0406">Ion transport</keyword>
<dbReference type="GO" id="GO:0046933">
    <property type="term" value="F:proton-transporting ATP synthase activity, rotational mechanism"/>
    <property type="evidence" value="ECO:0007669"/>
    <property type="project" value="InterPro"/>
</dbReference>
<evidence type="ECO:0000259" key="8">
    <source>
        <dbReference type="Pfam" id="PF00401"/>
    </source>
</evidence>
<dbReference type="Pfam" id="PF00401">
    <property type="entry name" value="ATP-synt_DE"/>
    <property type="match status" value="1"/>
</dbReference>
<evidence type="ECO:0000256" key="7">
    <source>
        <dbReference type="ARBA" id="ARBA00023310"/>
    </source>
</evidence>
<evidence type="ECO:0000256" key="5">
    <source>
        <dbReference type="ARBA" id="ARBA00023136"/>
    </source>
</evidence>
<reference evidence="10" key="1">
    <citation type="journal article" date="2015" name="Nature">
        <title>Complex archaea that bridge the gap between prokaryotes and eukaryotes.</title>
        <authorList>
            <person name="Spang A."/>
            <person name="Saw J.H."/>
            <person name="Jorgensen S.L."/>
            <person name="Zaremba-Niedzwiedzka K."/>
            <person name="Martijn J."/>
            <person name="Lind A.E."/>
            <person name="van Eijk R."/>
            <person name="Schleper C."/>
            <person name="Guy L."/>
            <person name="Ettema T.J."/>
        </authorList>
    </citation>
    <scope>NUCLEOTIDE SEQUENCE</scope>
</reference>
<organism evidence="10">
    <name type="scientific">marine sediment metagenome</name>
    <dbReference type="NCBI Taxonomy" id="412755"/>
    <lineage>
        <taxon>unclassified sequences</taxon>
        <taxon>metagenomes</taxon>
        <taxon>ecological metagenomes</taxon>
    </lineage>
</organism>
<keyword evidence="7" id="KW-0066">ATP synthesis</keyword>
<dbReference type="InterPro" id="IPR020547">
    <property type="entry name" value="ATP_synth_F1_esu_C"/>
</dbReference>
<accession>A0A0F9JSI8</accession>
<dbReference type="PANTHER" id="PTHR13822">
    <property type="entry name" value="ATP SYNTHASE DELTA/EPSILON CHAIN"/>
    <property type="match status" value="1"/>
</dbReference>
<comment type="caution">
    <text evidence="10">The sequence shown here is derived from an EMBL/GenBank/DDBJ whole genome shotgun (WGS) entry which is preliminary data.</text>
</comment>
<dbReference type="NCBIfam" id="TIGR01216">
    <property type="entry name" value="ATP_synt_epsi"/>
    <property type="match status" value="1"/>
</dbReference>
<dbReference type="InterPro" id="IPR001469">
    <property type="entry name" value="ATP_synth_F1_dsu/esu"/>
</dbReference>
<feature type="domain" description="ATP synthase epsilon subunit C-terminal" evidence="8">
    <location>
        <begin position="89"/>
        <end position="125"/>
    </location>
</feature>
<dbReference type="Gene3D" id="2.60.15.10">
    <property type="entry name" value="F0F1 ATP synthase delta/epsilon subunit, N-terminal"/>
    <property type="match status" value="1"/>
</dbReference>
<keyword evidence="6" id="KW-0139">CF(1)</keyword>
<proteinExistence type="inferred from homology"/>
<evidence type="ECO:0000256" key="1">
    <source>
        <dbReference type="ARBA" id="ARBA00004170"/>
    </source>
</evidence>
<protein>
    <submittedName>
        <fullName evidence="10">Uncharacterized protein</fullName>
    </submittedName>
</protein>
<dbReference type="HAMAP" id="MF_00530">
    <property type="entry name" value="ATP_synth_epsil_bac"/>
    <property type="match status" value="1"/>
</dbReference>
<evidence type="ECO:0000256" key="3">
    <source>
        <dbReference type="ARBA" id="ARBA00022448"/>
    </source>
</evidence>
<sequence length="214" mass="23329">MAGTIKLEVVTPEKTVVDEDAQIVMAPGSLGELGILIGHTPFLTTLKLGMLHYNDVDGTERFVYVNGGFLEALPDRVTVLAESAERSRDIDKERAQAALERSRKRLAGDSDQEDIDFKRARAALEASRRGGTVSVSQELMYDILDKKADLQARRAMLARDPKLMQQITQAMGGTESRTLTGSEVGYGVDQGSQGTSPGDMDKLVEQLLGQMRGM</sequence>
<dbReference type="AlphaFoldDB" id="A0A0F9JSI8"/>
<dbReference type="EMBL" id="LAZR01017065">
    <property type="protein sequence ID" value="KKM01923.1"/>
    <property type="molecule type" value="Genomic_DNA"/>
</dbReference>
<name>A0A0F9JSI8_9ZZZZ</name>
<dbReference type="InterPro" id="IPR020546">
    <property type="entry name" value="ATP_synth_F1_dsu/esu_N"/>
</dbReference>
<dbReference type="PANTHER" id="PTHR13822:SF10">
    <property type="entry name" value="ATP SYNTHASE EPSILON CHAIN, CHLOROPLASTIC"/>
    <property type="match status" value="1"/>
</dbReference>
<evidence type="ECO:0000259" key="9">
    <source>
        <dbReference type="Pfam" id="PF02823"/>
    </source>
</evidence>
<dbReference type="GO" id="GO:0045259">
    <property type="term" value="C:proton-transporting ATP synthase complex"/>
    <property type="evidence" value="ECO:0007669"/>
    <property type="project" value="UniProtKB-KW"/>
</dbReference>
<dbReference type="CDD" id="cd12152">
    <property type="entry name" value="F1-ATPase_delta"/>
    <property type="match status" value="1"/>
</dbReference>
<feature type="domain" description="ATP synthase F1 complex delta/epsilon subunit N-terminal" evidence="9">
    <location>
        <begin position="5"/>
        <end position="84"/>
    </location>
</feature>
<dbReference type="SUPFAM" id="SSF51344">
    <property type="entry name" value="Epsilon subunit of F1F0-ATP synthase N-terminal domain"/>
    <property type="match status" value="1"/>
</dbReference>
<dbReference type="Pfam" id="PF02823">
    <property type="entry name" value="ATP-synt_DE_N"/>
    <property type="match status" value="1"/>
</dbReference>
<gene>
    <name evidence="10" type="ORF">LCGC14_1789590</name>
</gene>
<keyword evidence="5" id="KW-0472">Membrane</keyword>
<evidence type="ECO:0000313" key="10">
    <source>
        <dbReference type="EMBL" id="KKM01923.1"/>
    </source>
</evidence>
<comment type="subcellular location">
    <subcellularLocation>
        <location evidence="1">Membrane</location>
        <topology evidence="1">Peripheral membrane protein</topology>
    </subcellularLocation>
</comment>
<dbReference type="NCBIfam" id="NF009980">
    <property type="entry name" value="PRK13446.1"/>
    <property type="match status" value="1"/>
</dbReference>
<keyword evidence="3" id="KW-0813">Transport</keyword>
<comment type="similarity">
    <text evidence="2">Belongs to the ATPase epsilon chain family.</text>
</comment>
<evidence type="ECO:0000256" key="4">
    <source>
        <dbReference type="ARBA" id="ARBA00023065"/>
    </source>
</evidence>
<evidence type="ECO:0000256" key="2">
    <source>
        <dbReference type="ARBA" id="ARBA00005712"/>
    </source>
</evidence>
<dbReference type="InterPro" id="IPR036771">
    <property type="entry name" value="ATPsynth_dsu/esu_N"/>
</dbReference>